<keyword evidence="2" id="KW-0677">Repeat</keyword>
<protein>
    <submittedName>
        <fullName evidence="4">12246_t:CDS:1</fullName>
    </submittedName>
</protein>
<dbReference type="OrthoDB" id="266138at2759"/>
<gene>
    <name evidence="4" type="ORF">ALEPTO_LOCUS1538</name>
</gene>
<dbReference type="Gene3D" id="3.80.10.10">
    <property type="entry name" value="Ribonuclease Inhibitor"/>
    <property type="match status" value="2"/>
</dbReference>
<dbReference type="InterPro" id="IPR001611">
    <property type="entry name" value="Leu-rich_rpt"/>
</dbReference>
<accession>A0A9N8Z286</accession>
<dbReference type="PANTHER" id="PTHR46652">
    <property type="entry name" value="LEUCINE-RICH REPEAT AND IQ DOMAIN-CONTAINING PROTEIN 1-RELATED"/>
    <property type="match status" value="1"/>
</dbReference>
<dbReference type="SUPFAM" id="SSF52058">
    <property type="entry name" value="L domain-like"/>
    <property type="match status" value="1"/>
</dbReference>
<sequence>MVDAQAWFKEKYENETNSKAIVIKAGTELQGELKIENYLNLEIISLPSTKGITKLTIISCPEIKVISVWGNEIKKIEGIELLTKLEELNISENQIEEIDVSNNNTLKVLYFRKNPNFKFTELSKGEWEEVAKQLNLDTTTSQNVKKLVEDEIVKINSNKKKLTDPNTGKKYQDLVDKKENGPVKSSDGKEIDQAALTNLIKLLNEAGINPTDPNAEQHAKELKNTHDAVQNSELSGEIIIEDYTNTKEIILVRLENRSLTKGKISKVTINNCQALERVVLGKNEITEIIFQGNFPNLTHLEVQDNQLRKIDLSKIPNLENLNIARNPINSQELEKAVEGLTKLKFVNLLDTTGLNLKNLVDEAVKTEADKYKGYINPNNPTDKGKLENAAKNAGFIDPKDGNALEKAANDQGKSPSDVKKVVDSKPATSGSGTGATLTSEQQQKLNNYSNLEKKIK</sequence>
<dbReference type="Proteomes" id="UP000789508">
    <property type="component" value="Unassembled WGS sequence"/>
</dbReference>
<evidence type="ECO:0000313" key="5">
    <source>
        <dbReference type="Proteomes" id="UP000789508"/>
    </source>
</evidence>
<keyword evidence="5" id="KW-1185">Reference proteome</keyword>
<dbReference type="PANTHER" id="PTHR46652:SF8">
    <property type="entry name" value="LEUCINE RICH REPEAT CONTAINING 23"/>
    <property type="match status" value="1"/>
</dbReference>
<dbReference type="EMBL" id="CAJVPS010000175">
    <property type="protein sequence ID" value="CAG8461045.1"/>
    <property type="molecule type" value="Genomic_DNA"/>
</dbReference>
<dbReference type="PROSITE" id="PS51450">
    <property type="entry name" value="LRR"/>
    <property type="match status" value="1"/>
</dbReference>
<organism evidence="4 5">
    <name type="scientific">Ambispora leptoticha</name>
    <dbReference type="NCBI Taxonomy" id="144679"/>
    <lineage>
        <taxon>Eukaryota</taxon>
        <taxon>Fungi</taxon>
        <taxon>Fungi incertae sedis</taxon>
        <taxon>Mucoromycota</taxon>
        <taxon>Glomeromycotina</taxon>
        <taxon>Glomeromycetes</taxon>
        <taxon>Archaeosporales</taxon>
        <taxon>Ambisporaceae</taxon>
        <taxon>Ambispora</taxon>
    </lineage>
</organism>
<evidence type="ECO:0000256" key="1">
    <source>
        <dbReference type="ARBA" id="ARBA00022614"/>
    </source>
</evidence>
<evidence type="ECO:0000256" key="2">
    <source>
        <dbReference type="ARBA" id="ARBA00022737"/>
    </source>
</evidence>
<dbReference type="InterPro" id="IPR032675">
    <property type="entry name" value="LRR_dom_sf"/>
</dbReference>
<name>A0A9N8Z286_9GLOM</name>
<evidence type="ECO:0000313" key="4">
    <source>
        <dbReference type="EMBL" id="CAG8461045.1"/>
    </source>
</evidence>
<dbReference type="InterPro" id="IPR050836">
    <property type="entry name" value="SDS22/Internalin_LRR"/>
</dbReference>
<proteinExistence type="predicted"/>
<keyword evidence="1" id="KW-0433">Leucine-rich repeat</keyword>
<dbReference type="SMART" id="SM00365">
    <property type="entry name" value="LRR_SD22"/>
    <property type="match status" value="3"/>
</dbReference>
<evidence type="ECO:0000256" key="3">
    <source>
        <dbReference type="SAM" id="MobiDB-lite"/>
    </source>
</evidence>
<feature type="compositionally biased region" description="Low complexity" evidence="3">
    <location>
        <begin position="427"/>
        <end position="439"/>
    </location>
</feature>
<comment type="caution">
    <text evidence="4">The sequence shown here is derived from an EMBL/GenBank/DDBJ whole genome shotgun (WGS) entry which is preliminary data.</text>
</comment>
<dbReference type="AlphaFoldDB" id="A0A9N8Z286"/>
<reference evidence="4" key="1">
    <citation type="submission" date="2021-06" db="EMBL/GenBank/DDBJ databases">
        <authorList>
            <person name="Kallberg Y."/>
            <person name="Tangrot J."/>
            <person name="Rosling A."/>
        </authorList>
    </citation>
    <scope>NUCLEOTIDE SEQUENCE</scope>
    <source>
        <strain evidence="4">FL130A</strain>
    </source>
</reference>
<feature type="compositionally biased region" description="Polar residues" evidence="3">
    <location>
        <begin position="440"/>
        <end position="450"/>
    </location>
</feature>
<feature type="region of interest" description="Disordered" evidence="3">
    <location>
        <begin position="395"/>
        <end position="456"/>
    </location>
</feature>